<reference evidence="4 5" key="1">
    <citation type="submission" date="2020-08" db="EMBL/GenBank/DDBJ databases">
        <title>Genomic Encyclopedia of Type Strains, Phase IV (KMG-IV): sequencing the most valuable type-strain genomes for metagenomic binning, comparative biology and taxonomic classification.</title>
        <authorList>
            <person name="Goeker M."/>
        </authorList>
    </citation>
    <scope>NUCLEOTIDE SEQUENCE [LARGE SCALE GENOMIC DNA]</scope>
    <source>
        <strain evidence="4 5">DSM 26385</strain>
    </source>
</reference>
<accession>A0A7W6JXV3</accession>
<dbReference type="PROSITE" id="PS00018">
    <property type="entry name" value="EF_HAND_1"/>
    <property type="match status" value="2"/>
</dbReference>
<evidence type="ECO:0000256" key="2">
    <source>
        <dbReference type="SAM" id="SignalP"/>
    </source>
</evidence>
<organism evidence="4 5">
    <name type="scientific">Allorhizobium borbori</name>
    <dbReference type="NCBI Taxonomy" id="485907"/>
    <lineage>
        <taxon>Bacteria</taxon>
        <taxon>Pseudomonadati</taxon>
        <taxon>Pseudomonadota</taxon>
        <taxon>Alphaproteobacteria</taxon>
        <taxon>Hyphomicrobiales</taxon>
        <taxon>Rhizobiaceae</taxon>
        <taxon>Rhizobium/Agrobacterium group</taxon>
        <taxon>Allorhizobium</taxon>
    </lineage>
</organism>
<evidence type="ECO:0000313" key="4">
    <source>
        <dbReference type="EMBL" id="MBB4101580.1"/>
    </source>
</evidence>
<protein>
    <submittedName>
        <fullName evidence="4">Ca2+-binding EF-hand superfamily protein</fullName>
    </submittedName>
</protein>
<dbReference type="InterPro" id="IPR002048">
    <property type="entry name" value="EF_hand_dom"/>
</dbReference>
<feature type="compositionally biased region" description="Basic and acidic residues" evidence="1">
    <location>
        <begin position="153"/>
        <end position="171"/>
    </location>
</feature>
<dbReference type="SUPFAM" id="SSF47473">
    <property type="entry name" value="EF-hand"/>
    <property type="match status" value="1"/>
</dbReference>
<dbReference type="RefSeq" id="WP_183788316.1">
    <property type="nucleotide sequence ID" value="NZ_JACIDU010000001.1"/>
</dbReference>
<dbReference type="Gene3D" id="1.10.238.10">
    <property type="entry name" value="EF-hand"/>
    <property type="match status" value="2"/>
</dbReference>
<evidence type="ECO:0000259" key="3">
    <source>
        <dbReference type="PROSITE" id="PS50222"/>
    </source>
</evidence>
<dbReference type="GO" id="GO:0005509">
    <property type="term" value="F:calcium ion binding"/>
    <property type="evidence" value="ECO:0007669"/>
    <property type="project" value="InterPro"/>
</dbReference>
<feature type="compositionally biased region" description="Basic and acidic residues" evidence="1">
    <location>
        <begin position="131"/>
        <end position="146"/>
    </location>
</feature>
<keyword evidence="5" id="KW-1185">Reference proteome</keyword>
<feature type="chain" id="PRO_5030787184" evidence="2">
    <location>
        <begin position="24"/>
        <end position="224"/>
    </location>
</feature>
<dbReference type="Pfam" id="PF13202">
    <property type="entry name" value="EF-hand_5"/>
    <property type="match status" value="4"/>
</dbReference>
<gene>
    <name evidence="4" type="ORF">GGQ66_000096</name>
</gene>
<dbReference type="EMBL" id="JACIDU010000001">
    <property type="protein sequence ID" value="MBB4101580.1"/>
    <property type="molecule type" value="Genomic_DNA"/>
</dbReference>
<dbReference type="PROSITE" id="PS50222">
    <property type="entry name" value="EF_HAND_2"/>
    <property type="match status" value="1"/>
</dbReference>
<feature type="region of interest" description="Disordered" evidence="1">
    <location>
        <begin position="111"/>
        <end position="171"/>
    </location>
</feature>
<dbReference type="InterPro" id="IPR011992">
    <property type="entry name" value="EF-hand-dom_pair"/>
</dbReference>
<keyword evidence="2" id="KW-0732">Signal</keyword>
<dbReference type="SMART" id="SM00054">
    <property type="entry name" value="EFh"/>
    <property type="match status" value="2"/>
</dbReference>
<evidence type="ECO:0000256" key="1">
    <source>
        <dbReference type="SAM" id="MobiDB-lite"/>
    </source>
</evidence>
<dbReference type="InterPro" id="IPR018247">
    <property type="entry name" value="EF_Hand_1_Ca_BS"/>
</dbReference>
<name>A0A7W6JXV3_9HYPH</name>
<evidence type="ECO:0000313" key="5">
    <source>
        <dbReference type="Proteomes" id="UP000584824"/>
    </source>
</evidence>
<proteinExistence type="predicted"/>
<dbReference type="AlphaFoldDB" id="A0A7W6JXV3"/>
<feature type="domain" description="EF-hand" evidence="3">
    <location>
        <begin position="74"/>
        <end position="109"/>
    </location>
</feature>
<sequence length="224" mass="24228">MNAKKIAIAALGSLLLVGGIAHAAPWGDRDGRPGPGMMGPMGHGPHGGMRGDVAFVRMLKLADADKDGKVTKAEADAGFLKIFDTIDTDKNGSVTPGEFRTYAEARMEEFRKNNPPPAGDKEQAMNENGPGDDRRGPTPRDGEGPRGWKHHAERGEGRGWFGKDKGDEPRPMRASFMLRQADTDENGQVSRDEAKALGDKIFARLDVNKDGVISIDDLPDRPFP</sequence>
<dbReference type="Proteomes" id="UP000584824">
    <property type="component" value="Unassembled WGS sequence"/>
</dbReference>
<comment type="caution">
    <text evidence="4">The sequence shown here is derived from an EMBL/GenBank/DDBJ whole genome shotgun (WGS) entry which is preliminary data.</text>
</comment>
<feature type="signal peptide" evidence="2">
    <location>
        <begin position="1"/>
        <end position="23"/>
    </location>
</feature>